<dbReference type="AlphaFoldDB" id="A0A418M3L1"/>
<accession>A0A418M3L1</accession>
<name>A0A418M3L1_9BACT</name>
<organism evidence="1 2">
    <name type="scientific">Fibrisoma montanum</name>
    <dbReference type="NCBI Taxonomy" id="2305895"/>
    <lineage>
        <taxon>Bacteria</taxon>
        <taxon>Pseudomonadati</taxon>
        <taxon>Bacteroidota</taxon>
        <taxon>Cytophagia</taxon>
        <taxon>Cytophagales</taxon>
        <taxon>Spirosomataceae</taxon>
        <taxon>Fibrisoma</taxon>
    </lineage>
</organism>
<comment type="caution">
    <text evidence="1">The sequence shown here is derived from an EMBL/GenBank/DDBJ whole genome shotgun (WGS) entry which is preliminary data.</text>
</comment>
<proteinExistence type="predicted"/>
<reference evidence="1 2" key="1">
    <citation type="submission" date="2018-08" db="EMBL/GenBank/DDBJ databases">
        <title>Fibrisoma montanum sp. nov., isolated from Danxia mountain soil.</title>
        <authorList>
            <person name="Huang Y."/>
        </authorList>
    </citation>
    <scope>NUCLEOTIDE SEQUENCE [LARGE SCALE GENOMIC DNA]</scope>
    <source>
        <strain evidence="1 2">HYT19</strain>
    </source>
</reference>
<evidence type="ECO:0000313" key="2">
    <source>
        <dbReference type="Proteomes" id="UP000283523"/>
    </source>
</evidence>
<protein>
    <submittedName>
        <fullName evidence="1">Uncharacterized protein</fullName>
    </submittedName>
</protein>
<sequence length="103" mass="11500">MIDTKLLPPPEAFNLVVSGSLMQRLCLENYINQETPIVRPTQQVSVQWDGTTLIAQVVEVGQESTFLFRPIRLSDATTLGEQWLLLALSRIATGKSITAMFHD</sequence>
<dbReference type="EMBL" id="QXED01000006">
    <property type="protein sequence ID" value="RIV20309.1"/>
    <property type="molecule type" value="Genomic_DNA"/>
</dbReference>
<evidence type="ECO:0000313" key="1">
    <source>
        <dbReference type="EMBL" id="RIV20309.1"/>
    </source>
</evidence>
<keyword evidence="2" id="KW-1185">Reference proteome</keyword>
<gene>
    <name evidence="1" type="ORF">DYU11_19860</name>
</gene>
<dbReference type="Proteomes" id="UP000283523">
    <property type="component" value="Unassembled WGS sequence"/>
</dbReference>